<dbReference type="AlphaFoldDB" id="A0A919FCR1"/>
<evidence type="ECO:0000313" key="2">
    <source>
        <dbReference type="Proteomes" id="UP000623958"/>
    </source>
</evidence>
<gene>
    <name evidence="1" type="ORF">GCM10009090_37980</name>
</gene>
<comment type="caution">
    <text evidence="1">The sequence shown here is derived from an EMBL/GenBank/DDBJ whole genome shotgun (WGS) entry which is preliminary data.</text>
</comment>
<keyword evidence="2" id="KW-1185">Reference proteome</keyword>
<proteinExistence type="predicted"/>
<protein>
    <recommendedName>
        <fullName evidence="3">Pilus assembly protein TadE</fullName>
    </recommendedName>
</protein>
<evidence type="ECO:0008006" key="3">
    <source>
        <dbReference type="Google" id="ProtNLM"/>
    </source>
</evidence>
<sequence length="135" mass="14266">MLILGIVPLLMLTFTGVMIFAAKQTLSLAAAEGARASLRYGTLPERRQAACTAASRSMQWLLDFSRQTPNCSSASAAPIAVESVACTGTAGLQCMRVTVSYDYENHPFLPGTVALYGWTVGDLTSSAVAQLDMGN</sequence>
<name>A0A919FCR1_9XANT</name>
<evidence type="ECO:0000313" key="1">
    <source>
        <dbReference type="EMBL" id="GHH61464.1"/>
    </source>
</evidence>
<reference evidence="1" key="2">
    <citation type="submission" date="2020-09" db="EMBL/GenBank/DDBJ databases">
        <authorList>
            <person name="Sun Q."/>
            <person name="Ohkuma M."/>
        </authorList>
    </citation>
    <scope>NUCLEOTIDE SEQUENCE</scope>
    <source>
        <strain evidence="1">JCM 13306</strain>
    </source>
</reference>
<organism evidence="1 2">
    <name type="scientific">Xanthomonas boreopolis</name>
    <dbReference type="NCBI Taxonomy" id="86183"/>
    <lineage>
        <taxon>Bacteria</taxon>
        <taxon>Pseudomonadati</taxon>
        <taxon>Pseudomonadota</taxon>
        <taxon>Gammaproteobacteria</taxon>
        <taxon>Lysobacterales</taxon>
        <taxon>Lysobacteraceae</taxon>
        <taxon>Xanthomonas</taxon>
    </lineage>
</organism>
<dbReference type="Proteomes" id="UP000623958">
    <property type="component" value="Unassembled WGS sequence"/>
</dbReference>
<reference evidence="1" key="1">
    <citation type="journal article" date="2014" name="Int. J. Syst. Evol. Microbiol.">
        <title>Complete genome sequence of Corynebacterium casei LMG S-19264T (=DSM 44701T), isolated from a smear-ripened cheese.</title>
        <authorList>
            <consortium name="US DOE Joint Genome Institute (JGI-PGF)"/>
            <person name="Walter F."/>
            <person name="Albersmeier A."/>
            <person name="Kalinowski J."/>
            <person name="Ruckert C."/>
        </authorList>
    </citation>
    <scope>NUCLEOTIDE SEQUENCE</scope>
    <source>
        <strain evidence="1">JCM 13306</strain>
    </source>
</reference>
<dbReference type="EMBL" id="BNBA01000062">
    <property type="protein sequence ID" value="GHH61464.1"/>
    <property type="molecule type" value="Genomic_DNA"/>
</dbReference>
<accession>A0A919FCR1</accession>